<evidence type="ECO:0000256" key="1">
    <source>
        <dbReference type="SAM" id="MobiDB-lite"/>
    </source>
</evidence>
<evidence type="ECO:0008006" key="4">
    <source>
        <dbReference type="Google" id="ProtNLM"/>
    </source>
</evidence>
<evidence type="ECO:0000313" key="3">
    <source>
        <dbReference type="Proteomes" id="UP001177023"/>
    </source>
</evidence>
<reference evidence="2" key="1">
    <citation type="submission" date="2023-06" db="EMBL/GenBank/DDBJ databases">
        <authorList>
            <person name="Delattre M."/>
        </authorList>
    </citation>
    <scope>NUCLEOTIDE SEQUENCE</scope>
    <source>
        <strain evidence="2">AF72</strain>
    </source>
</reference>
<organism evidence="2 3">
    <name type="scientific">Mesorhabditis spiculigera</name>
    <dbReference type="NCBI Taxonomy" id="96644"/>
    <lineage>
        <taxon>Eukaryota</taxon>
        <taxon>Metazoa</taxon>
        <taxon>Ecdysozoa</taxon>
        <taxon>Nematoda</taxon>
        <taxon>Chromadorea</taxon>
        <taxon>Rhabditida</taxon>
        <taxon>Rhabditina</taxon>
        <taxon>Rhabditomorpha</taxon>
        <taxon>Rhabditoidea</taxon>
        <taxon>Rhabditidae</taxon>
        <taxon>Mesorhabditinae</taxon>
        <taxon>Mesorhabditis</taxon>
    </lineage>
</organism>
<evidence type="ECO:0000313" key="2">
    <source>
        <dbReference type="EMBL" id="CAJ0576401.1"/>
    </source>
</evidence>
<feature type="region of interest" description="Disordered" evidence="1">
    <location>
        <begin position="23"/>
        <end position="42"/>
    </location>
</feature>
<feature type="compositionally biased region" description="Polar residues" evidence="1">
    <location>
        <begin position="207"/>
        <end position="221"/>
    </location>
</feature>
<dbReference type="EMBL" id="CATQJA010002644">
    <property type="protein sequence ID" value="CAJ0576401.1"/>
    <property type="molecule type" value="Genomic_DNA"/>
</dbReference>
<feature type="region of interest" description="Disordered" evidence="1">
    <location>
        <begin position="197"/>
        <end position="221"/>
    </location>
</feature>
<dbReference type="Proteomes" id="UP001177023">
    <property type="component" value="Unassembled WGS sequence"/>
</dbReference>
<feature type="non-terminal residue" evidence="2">
    <location>
        <position position="352"/>
    </location>
</feature>
<dbReference type="AlphaFoldDB" id="A0AA36CW58"/>
<proteinExistence type="predicted"/>
<accession>A0AA36CW58</accession>
<sequence>MDQVLAQIVENLSAQMCEEGLGTDVKEEVPGRSDDKPCSESRLDRDKRDFRTWQKIEFAKLIRERKHILFGECDGALVTAKTKEDAWRDIQSELETMGADSFKGKQWMRLRDHDWQYIRRHAMNRFENGKVSTGRLSELDQIVVEIVQGDKPINNNVAQRLYARESNDVFGAQLCSLLGVTERQSPSFVELQETPDDYAIITPPPSGGSSDNAGPALSTTGRKCNGMDNALRNALATFACAFPSPEASSPCAAPPPLSATPSRTATDPPPPKRSRPAPSQNAEELRPSLDQLQRQKLELEIEHMMNEEQRRQEQHSIQMERLNISVSILRKCLQSGTSNPDRLAALLDRLAD</sequence>
<name>A0AA36CW58_9BILA</name>
<keyword evidence="3" id="KW-1185">Reference proteome</keyword>
<feature type="compositionally biased region" description="Basic and acidic residues" evidence="1">
    <location>
        <begin position="24"/>
        <end position="42"/>
    </location>
</feature>
<comment type="caution">
    <text evidence="2">The sequence shown here is derived from an EMBL/GenBank/DDBJ whole genome shotgun (WGS) entry which is preliminary data.</text>
</comment>
<gene>
    <name evidence="2" type="ORF">MSPICULIGERA_LOCUS14694</name>
</gene>
<protein>
    <recommendedName>
        <fullName evidence="4">Regulatory protein zeste</fullName>
    </recommendedName>
</protein>
<feature type="region of interest" description="Disordered" evidence="1">
    <location>
        <begin position="245"/>
        <end position="289"/>
    </location>
</feature>